<proteinExistence type="predicted"/>
<evidence type="ECO:0000313" key="3">
    <source>
        <dbReference type="EMBL" id="QHT01008.1"/>
    </source>
</evidence>
<organism evidence="3">
    <name type="scientific">viral metagenome</name>
    <dbReference type="NCBI Taxonomy" id="1070528"/>
    <lineage>
        <taxon>unclassified sequences</taxon>
        <taxon>metagenomes</taxon>
        <taxon>organismal metagenomes</taxon>
    </lineage>
</organism>
<reference evidence="3" key="1">
    <citation type="journal article" date="2020" name="Nature">
        <title>Giant virus diversity and host interactions through global metagenomics.</title>
        <authorList>
            <person name="Schulz F."/>
            <person name="Roux S."/>
            <person name="Paez-Espino D."/>
            <person name="Jungbluth S."/>
            <person name="Walsh D.A."/>
            <person name="Denef V.J."/>
            <person name="McMahon K.D."/>
            <person name="Konstantinidis K.T."/>
            <person name="Eloe-Fadrosh E.A."/>
            <person name="Kyrpides N.C."/>
            <person name="Woyke T."/>
        </authorList>
    </citation>
    <scope>NUCLEOTIDE SEQUENCE</scope>
    <source>
        <strain evidence="3">GVMAG-M-3300020192-26</strain>
    </source>
</reference>
<dbReference type="Pfam" id="PF04383">
    <property type="entry name" value="KilA-N"/>
    <property type="match status" value="1"/>
</dbReference>
<dbReference type="AlphaFoldDB" id="A0A6C0C8U7"/>
<dbReference type="InterPro" id="IPR017880">
    <property type="entry name" value="KilA_N"/>
</dbReference>
<dbReference type="SMART" id="SM01252">
    <property type="entry name" value="KilA-N"/>
    <property type="match status" value="1"/>
</dbReference>
<dbReference type="PROSITE" id="PS51301">
    <property type="entry name" value="KILA_N"/>
    <property type="match status" value="1"/>
</dbReference>
<accession>A0A6C0C8U7</accession>
<feature type="compositionally biased region" description="Acidic residues" evidence="1">
    <location>
        <begin position="84"/>
        <end position="98"/>
    </location>
</feature>
<dbReference type="InterPro" id="IPR018004">
    <property type="entry name" value="KilA/APSES_HTH"/>
</dbReference>
<protein>
    <recommendedName>
        <fullName evidence="2">KilA-N domain-containing protein</fullName>
    </recommendedName>
</protein>
<dbReference type="Pfam" id="PF12299">
    <property type="entry name" value="DUF3627"/>
    <property type="match status" value="1"/>
</dbReference>
<feature type="compositionally biased region" description="Basic and acidic residues" evidence="1">
    <location>
        <begin position="21"/>
        <end position="30"/>
    </location>
</feature>
<feature type="compositionally biased region" description="Basic residues" evidence="1">
    <location>
        <begin position="1"/>
        <end position="11"/>
    </location>
</feature>
<sequence>MPKKQMNKKSKKIYESSLSESNEHVSRSDSEDVAETSEDYYQSECYTETIDDDSQSKCDTEMSESASQPEYRTETSEDTNQSECETETSEDASQNFDDDENIFLEKKRKHILVESKKQQLQKVVKIDMKKDGKDIREICFRDINEHYSLGKYNKFTVTIMKKNGYINATKLCQEIGRELGSTKELKKWFQNKNSKKIVKSVSSYTCIDIKNLSFIINSGGNETRGTYVHNLLITHIASWASPEFAVEISQIVNEYFSTKEREKNDSLLRGKNDRIIKLSSDMNELLKINKEQDKKMEKGNIKLNKLLKLNKKQDKELCELRIIADHSRQNVDILVDELDVKCRHVVVRTENQKDDNILIIMKKNEQPKRKTEYVYYDYYVARTNKENRNIAIVKQQKIFKKLTIVMEIKYVPNSIVLWKNIRNEIANRKNKKIIANGNDFNLSGDYTEQKLIKDIKNIFDKRLNHIMVD</sequence>
<dbReference type="InterPro" id="IPR022549">
    <property type="entry name" value="DUF3627"/>
</dbReference>
<evidence type="ECO:0000259" key="2">
    <source>
        <dbReference type="PROSITE" id="PS51301"/>
    </source>
</evidence>
<evidence type="ECO:0000256" key="1">
    <source>
        <dbReference type="SAM" id="MobiDB-lite"/>
    </source>
</evidence>
<name>A0A6C0C8U7_9ZZZZ</name>
<feature type="region of interest" description="Disordered" evidence="1">
    <location>
        <begin position="1"/>
        <end position="98"/>
    </location>
</feature>
<feature type="domain" description="KilA-N" evidence="2">
    <location>
        <begin position="146"/>
        <end position="255"/>
    </location>
</feature>
<dbReference type="EMBL" id="MN739362">
    <property type="protein sequence ID" value="QHT01008.1"/>
    <property type="molecule type" value="Genomic_DNA"/>
</dbReference>